<evidence type="ECO:0000313" key="3">
    <source>
        <dbReference type="Proteomes" id="UP001148838"/>
    </source>
</evidence>
<gene>
    <name evidence="2" type="ORF">ANN_27785</name>
</gene>
<dbReference type="EMBL" id="JAJSOF020000042">
    <property type="protein sequence ID" value="KAJ4425589.1"/>
    <property type="molecule type" value="Genomic_DNA"/>
</dbReference>
<reference evidence="2 3" key="1">
    <citation type="journal article" date="2022" name="Allergy">
        <title>Genome assembly and annotation of Periplaneta americana reveal a comprehensive cockroach allergen profile.</title>
        <authorList>
            <person name="Wang L."/>
            <person name="Xiong Q."/>
            <person name="Saelim N."/>
            <person name="Wang L."/>
            <person name="Nong W."/>
            <person name="Wan A.T."/>
            <person name="Shi M."/>
            <person name="Liu X."/>
            <person name="Cao Q."/>
            <person name="Hui J.H.L."/>
            <person name="Sookrung N."/>
            <person name="Leung T.F."/>
            <person name="Tungtrongchitr A."/>
            <person name="Tsui S.K.W."/>
        </authorList>
    </citation>
    <scope>NUCLEOTIDE SEQUENCE [LARGE SCALE GENOMIC DNA]</scope>
    <source>
        <strain evidence="2">PWHHKU_190912</strain>
    </source>
</reference>
<evidence type="ECO:0000313" key="2">
    <source>
        <dbReference type="EMBL" id="KAJ4425589.1"/>
    </source>
</evidence>
<feature type="region of interest" description="Disordered" evidence="1">
    <location>
        <begin position="24"/>
        <end position="57"/>
    </location>
</feature>
<sequence>MENTGHTIWTEDILRYYSPTGDLQANTRDPFPTLSPFSRIKSTEQPQQPPNLTEPIKSNETQVLKRRLATPPATTSASKYKKEQPHMTQKYKKAYKDILIPSQHRNPTIFQATKTVESSSSAPTVKTPKLTTRFHQKHKKKPNKIASFRMVEENTMRQTIESLHSLIPCLLEEEQPKMLHTIRLLNSAYNNTS</sequence>
<feature type="region of interest" description="Disordered" evidence="1">
    <location>
        <begin position="68"/>
        <end position="87"/>
    </location>
</feature>
<proteinExistence type="predicted"/>
<dbReference type="Proteomes" id="UP001148838">
    <property type="component" value="Unassembled WGS sequence"/>
</dbReference>
<organism evidence="2 3">
    <name type="scientific">Periplaneta americana</name>
    <name type="common">American cockroach</name>
    <name type="synonym">Blatta americana</name>
    <dbReference type="NCBI Taxonomy" id="6978"/>
    <lineage>
        <taxon>Eukaryota</taxon>
        <taxon>Metazoa</taxon>
        <taxon>Ecdysozoa</taxon>
        <taxon>Arthropoda</taxon>
        <taxon>Hexapoda</taxon>
        <taxon>Insecta</taxon>
        <taxon>Pterygota</taxon>
        <taxon>Neoptera</taxon>
        <taxon>Polyneoptera</taxon>
        <taxon>Dictyoptera</taxon>
        <taxon>Blattodea</taxon>
        <taxon>Blattoidea</taxon>
        <taxon>Blattidae</taxon>
        <taxon>Blattinae</taxon>
        <taxon>Periplaneta</taxon>
    </lineage>
</organism>
<keyword evidence="3" id="KW-1185">Reference proteome</keyword>
<name>A0ABQ8RV45_PERAM</name>
<accession>A0ABQ8RV45</accession>
<comment type="caution">
    <text evidence="2">The sequence shown here is derived from an EMBL/GenBank/DDBJ whole genome shotgun (WGS) entry which is preliminary data.</text>
</comment>
<protein>
    <submittedName>
        <fullName evidence="2">Uncharacterized protein</fullName>
    </submittedName>
</protein>
<evidence type="ECO:0000256" key="1">
    <source>
        <dbReference type="SAM" id="MobiDB-lite"/>
    </source>
</evidence>